<organism evidence="2">
    <name type="scientific">Vitrella brassicaformis</name>
    <dbReference type="NCBI Taxonomy" id="1169539"/>
    <lineage>
        <taxon>Eukaryota</taxon>
        <taxon>Sar</taxon>
        <taxon>Alveolata</taxon>
        <taxon>Colpodellida</taxon>
        <taxon>Vitrellaceae</taxon>
        <taxon>Vitrella</taxon>
    </lineage>
</organism>
<evidence type="ECO:0000313" key="2">
    <source>
        <dbReference type="EMBL" id="CAD9072205.1"/>
    </source>
</evidence>
<proteinExistence type="predicted"/>
<evidence type="ECO:0000256" key="1">
    <source>
        <dbReference type="SAM" id="MobiDB-lite"/>
    </source>
</evidence>
<protein>
    <submittedName>
        <fullName evidence="2">Uncharacterized protein</fullName>
    </submittedName>
</protein>
<reference evidence="2" key="1">
    <citation type="submission" date="2021-01" db="EMBL/GenBank/DDBJ databases">
        <authorList>
            <person name="Corre E."/>
            <person name="Pelletier E."/>
            <person name="Niang G."/>
            <person name="Scheremetjew M."/>
            <person name="Finn R."/>
            <person name="Kale V."/>
            <person name="Holt S."/>
            <person name="Cochrane G."/>
            <person name="Meng A."/>
            <person name="Brown T."/>
            <person name="Cohen L."/>
        </authorList>
    </citation>
    <scope>NUCLEOTIDE SEQUENCE</scope>
    <source>
        <strain evidence="2">CCMP3346</strain>
    </source>
</reference>
<accession>A0A7S1KFL9</accession>
<feature type="region of interest" description="Disordered" evidence="1">
    <location>
        <begin position="1"/>
        <end position="26"/>
    </location>
</feature>
<dbReference type="AlphaFoldDB" id="A0A7S1KFL9"/>
<sequence length="103" mass="11600">MGWMKSSIDKKATDTHTHAMDTDPHSNQVVPLILAAHDHSRRLSLQVFKTGDGHVDLEFELRCHRTESEQAGPGLERRPSAPGGRLEAKQHWDARIHHAVEHS</sequence>
<name>A0A7S1KFL9_9ALVE</name>
<feature type="compositionally biased region" description="Basic and acidic residues" evidence="1">
    <location>
        <begin position="7"/>
        <end position="24"/>
    </location>
</feature>
<feature type="region of interest" description="Disordered" evidence="1">
    <location>
        <begin position="65"/>
        <end position="89"/>
    </location>
</feature>
<dbReference type="EMBL" id="HBGB01046423">
    <property type="protein sequence ID" value="CAD9072205.1"/>
    <property type="molecule type" value="Transcribed_RNA"/>
</dbReference>
<gene>
    <name evidence="2" type="ORF">VBRA1451_LOCUS27288</name>
</gene>